<dbReference type="PANTHER" id="PTHR47643">
    <property type="entry name" value="TPR DOMAIN PROTEIN (AFU_ORTHOLOGUE AFUA_5G12710)"/>
    <property type="match status" value="1"/>
</dbReference>
<proteinExistence type="predicted"/>
<protein>
    <recommendedName>
        <fullName evidence="1">SET domain-containing protein</fullName>
    </recommendedName>
</protein>
<evidence type="ECO:0000313" key="3">
    <source>
        <dbReference type="Proteomes" id="UP000326939"/>
    </source>
</evidence>
<evidence type="ECO:0000313" key="2">
    <source>
        <dbReference type="EMBL" id="KAB5538509.1"/>
    </source>
</evidence>
<dbReference type="Gene3D" id="2.170.270.10">
    <property type="entry name" value="SET domain"/>
    <property type="match status" value="1"/>
</dbReference>
<evidence type="ECO:0000259" key="1">
    <source>
        <dbReference type="Pfam" id="PF00856"/>
    </source>
</evidence>
<dbReference type="PANTHER" id="PTHR47643:SF2">
    <property type="entry name" value="TPR DOMAIN PROTEIN (AFU_ORTHOLOGUE AFUA_5G12710)"/>
    <property type="match status" value="1"/>
</dbReference>
<dbReference type="Proteomes" id="UP000326939">
    <property type="component" value="Chromosome 10"/>
</dbReference>
<dbReference type="InterPro" id="IPR001214">
    <property type="entry name" value="SET_dom"/>
</dbReference>
<dbReference type="SUPFAM" id="SSF82199">
    <property type="entry name" value="SET domain"/>
    <property type="match status" value="1"/>
</dbReference>
<keyword evidence="3" id="KW-1185">Reference proteome</keyword>
<reference evidence="3" key="1">
    <citation type="journal article" date="2019" name="Gigascience">
        <title>De novo genome assembly of the endangered Acer yangbiense, a plant species with extremely small populations endemic to Yunnan Province, China.</title>
        <authorList>
            <person name="Yang J."/>
            <person name="Wariss H.M."/>
            <person name="Tao L."/>
            <person name="Zhang R."/>
            <person name="Yun Q."/>
            <person name="Hollingsworth P."/>
            <person name="Dao Z."/>
            <person name="Luo G."/>
            <person name="Guo H."/>
            <person name="Ma Y."/>
            <person name="Sun W."/>
        </authorList>
    </citation>
    <scope>NUCLEOTIDE SEQUENCE [LARGE SCALE GENOMIC DNA]</scope>
    <source>
        <strain evidence="3">cv. br00</strain>
    </source>
</reference>
<sequence length="232" mass="26563">MRRFTIPVRTKNHRNCAGPITRTRYTKLTPISILIIYACRFQVIGHRAPYMTSNRIGFAIASLCSAKHFKSAKVLGKNSDCYGVGFRVPASFVNHSRNLNARRFHVGDHALVHASRDVKAVEEITFACRDAISPLSKRKEMSKKRVFQYICKRCKYEEEMCFKQETKGIEIGVDRGMDVGGAIFRLEEGVRRWIARGKERGYLGASFWAAYFEDYGSEKSLRGGEVGFRFWI</sequence>
<dbReference type="EMBL" id="VDCV01000010">
    <property type="protein sequence ID" value="KAB5538509.1"/>
    <property type="molecule type" value="Genomic_DNA"/>
</dbReference>
<feature type="domain" description="SET" evidence="1">
    <location>
        <begin position="86"/>
        <end position="127"/>
    </location>
</feature>
<dbReference type="InterPro" id="IPR046341">
    <property type="entry name" value="SET_dom_sf"/>
</dbReference>
<comment type="caution">
    <text evidence="2">The sequence shown here is derived from an EMBL/GenBank/DDBJ whole genome shotgun (WGS) entry which is preliminary data.</text>
</comment>
<dbReference type="Pfam" id="PF00856">
    <property type="entry name" value="SET"/>
    <property type="match status" value="1"/>
</dbReference>
<accession>A0A5N5L6Y4</accession>
<name>A0A5N5L6Y4_9ROSI</name>
<dbReference type="AlphaFoldDB" id="A0A5N5L6Y4"/>
<dbReference type="InterPro" id="IPR053209">
    <property type="entry name" value="Gramillin-biosynth_MTr"/>
</dbReference>
<organism evidence="2 3">
    <name type="scientific">Salix brachista</name>
    <dbReference type="NCBI Taxonomy" id="2182728"/>
    <lineage>
        <taxon>Eukaryota</taxon>
        <taxon>Viridiplantae</taxon>
        <taxon>Streptophyta</taxon>
        <taxon>Embryophyta</taxon>
        <taxon>Tracheophyta</taxon>
        <taxon>Spermatophyta</taxon>
        <taxon>Magnoliopsida</taxon>
        <taxon>eudicotyledons</taxon>
        <taxon>Gunneridae</taxon>
        <taxon>Pentapetalae</taxon>
        <taxon>rosids</taxon>
        <taxon>fabids</taxon>
        <taxon>Malpighiales</taxon>
        <taxon>Salicaceae</taxon>
        <taxon>Saliceae</taxon>
        <taxon>Salix</taxon>
    </lineage>
</organism>
<gene>
    <name evidence="2" type="ORF">DKX38_016042</name>
</gene>